<dbReference type="PANTHER" id="PTHR32089">
    <property type="entry name" value="METHYL-ACCEPTING CHEMOTAXIS PROTEIN MCPB"/>
    <property type="match status" value="1"/>
</dbReference>
<dbReference type="GO" id="GO:0007165">
    <property type="term" value="P:signal transduction"/>
    <property type="evidence" value="ECO:0007669"/>
    <property type="project" value="UniProtKB-KW"/>
</dbReference>
<sequence length="498" mass="55626">MSVIKNETSQGIPFLKTQFVWGSLFCYVIISLTFVYSTWQYGLDLWHVAGGIIVCTILGLQILQALRMIETLKRLNVTLNMSIKGELHHRIHNTRGLGELGKVAWALNDLLDQVESYFKEVDTAFTQVSQGNFHRPPLSPGLPGRMGSSLRSITHSIDAMKENKKLLNSNSLASQLHKLNTGNLIKNLKQAQQDLTHIDADARRVGDEASQNASEAKASLTAVETIGHSIRDIAETVSQVTDVVHILSKDSDQVADSLMTIKDIADQTNLLALNASIEAARAGDQGRGFAVVADEVKQLSQRTKEAAESVDRILSGFSQRVAEVSKVSEHSKEVTSQMEELVSEFEVRFNQLATTSEHSATQIEGIATVIYHSLVKLDHVIYKQNAYVALGEQNKGQEYNAVMINHTQCRLGKWYYESEGKDKLVHSQAYQALEDPHSRVHNSVHKALELLDLNWHKHESIRDDIVTAMRGSEEASEEVMHWIDQMTEVRMQQLGLHT</sequence>
<feature type="domain" description="Methyl-accepting transducer" evidence="5">
    <location>
        <begin position="187"/>
        <end position="369"/>
    </location>
</feature>
<dbReference type="RefSeq" id="WP_182806993.1">
    <property type="nucleotide sequence ID" value="NZ_JACJFM010000001.1"/>
</dbReference>
<dbReference type="PANTHER" id="PTHR32089:SF112">
    <property type="entry name" value="LYSOZYME-LIKE PROTEIN-RELATED"/>
    <property type="match status" value="1"/>
</dbReference>
<dbReference type="SMART" id="SM00283">
    <property type="entry name" value="MA"/>
    <property type="match status" value="1"/>
</dbReference>
<dbReference type="PROSITE" id="PS50111">
    <property type="entry name" value="CHEMOTAXIS_TRANSDUC_2"/>
    <property type="match status" value="1"/>
</dbReference>
<dbReference type="InterPro" id="IPR004089">
    <property type="entry name" value="MCPsignal_dom"/>
</dbReference>
<keyword evidence="2 3" id="KW-0807">Transducer</keyword>
<keyword evidence="4" id="KW-1133">Transmembrane helix</keyword>
<protein>
    <submittedName>
        <fullName evidence="6">CZB domain-containing protein</fullName>
    </submittedName>
</protein>
<proteinExistence type="predicted"/>
<dbReference type="SUPFAM" id="SSF58104">
    <property type="entry name" value="Methyl-accepting chemotaxis protein (MCP) signaling domain"/>
    <property type="match status" value="1"/>
</dbReference>
<evidence type="ECO:0000256" key="4">
    <source>
        <dbReference type="SAM" id="Phobius"/>
    </source>
</evidence>
<dbReference type="Proteomes" id="UP000565262">
    <property type="component" value="Unassembled WGS sequence"/>
</dbReference>
<reference evidence="6 7" key="1">
    <citation type="submission" date="2020-08" db="EMBL/GenBank/DDBJ databases">
        <title>Oceanospirillum sp. nov. isolated from marine sediment.</title>
        <authorList>
            <person name="Ji X."/>
        </authorList>
    </citation>
    <scope>NUCLEOTIDE SEQUENCE [LARGE SCALE GENOMIC DNA]</scope>
    <source>
        <strain evidence="6 7">D5</strain>
    </source>
</reference>
<keyword evidence="7" id="KW-1185">Reference proteome</keyword>
<dbReference type="Gene3D" id="1.20.120.1530">
    <property type="match status" value="1"/>
</dbReference>
<comment type="subcellular location">
    <subcellularLocation>
        <location evidence="1">Membrane</location>
    </subcellularLocation>
</comment>
<dbReference type="InterPro" id="IPR025991">
    <property type="entry name" value="Chemoreceptor_zinc-bind_dom"/>
</dbReference>
<keyword evidence="4" id="KW-0812">Transmembrane</keyword>
<feature type="transmembrane region" description="Helical" evidence="4">
    <location>
        <begin position="45"/>
        <end position="66"/>
    </location>
</feature>
<dbReference type="Gene3D" id="6.10.250.3200">
    <property type="match status" value="1"/>
</dbReference>
<name>A0A839IJZ4_9GAMM</name>
<accession>A0A839IJZ4</accession>
<evidence type="ECO:0000259" key="5">
    <source>
        <dbReference type="PROSITE" id="PS50111"/>
    </source>
</evidence>
<keyword evidence="4" id="KW-0472">Membrane</keyword>
<feature type="transmembrane region" description="Helical" evidence="4">
    <location>
        <begin position="20"/>
        <end position="39"/>
    </location>
</feature>
<dbReference type="Gene3D" id="1.20.120.30">
    <property type="entry name" value="Aspartate receptor, ligand-binding domain"/>
    <property type="match status" value="1"/>
</dbReference>
<evidence type="ECO:0000256" key="3">
    <source>
        <dbReference type="PROSITE-ProRule" id="PRU00284"/>
    </source>
</evidence>
<evidence type="ECO:0000313" key="6">
    <source>
        <dbReference type="EMBL" id="MBB1485221.1"/>
    </source>
</evidence>
<dbReference type="EMBL" id="JACJFM010000001">
    <property type="protein sequence ID" value="MBB1485221.1"/>
    <property type="molecule type" value="Genomic_DNA"/>
</dbReference>
<dbReference type="GO" id="GO:0006935">
    <property type="term" value="P:chemotaxis"/>
    <property type="evidence" value="ECO:0007669"/>
    <property type="project" value="UniProtKB-ARBA"/>
</dbReference>
<evidence type="ECO:0000256" key="1">
    <source>
        <dbReference type="ARBA" id="ARBA00004370"/>
    </source>
</evidence>
<organism evidence="6 7">
    <name type="scientific">Oceanospirillum sediminis</name>
    <dbReference type="NCBI Taxonomy" id="2760088"/>
    <lineage>
        <taxon>Bacteria</taxon>
        <taxon>Pseudomonadati</taxon>
        <taxon>Pseudomonadota</taxon>
        <taxon>Gammaproteobacteria</taxon>
        <taxon>Oceanospirillales</taxon>
        <taxon>Oceanospirillaceae</taxon>
        <taxon>Oceanospirillum</taxon>
    </lineage>
</organism>
<dbReference type="GO" id="GO:0016020">
    <property type="term" value="C:membrane"/>
    <property type="evidence" value="ECO:0007669"/>
    <property type="project" value="UniProtKB-SubCell"/>
</dbReference>
<evidence type="ECO:0000313" key="7">
    <source>
        <dbReference type="Proteomes" id="UP000565262"/>
    </source>
</evidence>
<dbReference type="AlphaFoldDB" id="A0A839IJZ4"/>
<gene>
    <name evidence="6" type="ORF">H4O21_01120</name>
</gene>
<evidence type="ECO:0000256" key="2">
    <source>
        <dbReference type="ARBA" id="ARBA00023224"/>
    </source>
</evidence>
<comment type="caution">
    <text evidence="6">The sequence shown here is derived from an EMBL/GenBank/DDBJ whole genome shotgun (WGS) entry which is preliminary data.</text>
</comment>
<dbReference type="Pfam" id="PF00015">
    <property type="entry name" value="MCPsignal"/>
    <property type="match status" value="1"/>
</dbReference>
<dbReference type="Pfam" id="PF13682">
    <property type="entry name" value="CZB"/>
    <property type="match status" value="1"/>
</dbReference>